<evidence type="ECO:0000256" key="3">
    <source>
        <dbReference type="ARBA" id="ARBA00022837"/>
    </source>
</evidence>
<dbReference type="PROSITE" id="PS00018">
    <property type="entry name" value="EF_HAND_1"/>
    <property type="match status" value="1"/>
</dbReference>
<dbReference type="PROSITE" id="PS50222">
    <property type="entry name" value="EF_HAND_2"/>
    <property type="match status" value="3"/>
</dbReference>
<sequence>MSTLEGNRLRNEARIKYGPQLRNSFKKLDVDQSGFASVDEMSKFLAKKGFIKNSDDSISDFNASMTRYLNKLNYGKEKPGELSEDEFVKFWADLYALFDKIDKNGDGFISISECCQYLLERKIKHQLTKNDLLSEVKRFFNKVDTDRNGKITLTEFFVKLPDLELQIINKTL</sequence>
<dbReference type="PANTHER" id="PTHR10891">
    <property type="entry name" value="EF-HAND CALCIUM-BINDING DOMAIN CONTAINING PROTEIN"/>
    <property type="match status" value="1"/>
</dbReference>
<protein>
    <submittedName>
        <fullName evidence="5">Oidioi.mRNA.OKI2018_I69.chr1.g133.t1.cds</fullName>
    </submittedName>
</protein>
<dbReference type="Pfam" id="PF13202">
    <property type="entry name" value="EF-hand_5"/>
    <property type="match status" value="1"/>
</dbReference>
<dbReference type="Pfam" id="PF13499">
    <property type="entry name" value="EF-hand_7"/>
    <property type="match status" value="1"/>
</dbReference>
<dbReference type="InterPro" id="IPR018247">
    <property type="entry name" value="EF_Hand_1_Ca_BS"/>
</dbReference>
<name>A0ABN7SIX3_OIKDI</name>
<dbReference type="Proteomes" id="UP001158576">
    <property type="component" value="Chromosome 1"/>
</dbReference>
<reference evidence="5 6" key="1">
    <citation type="submission" date="2021-04" db="EMBL/GenBank/DDBJ databases">
        <authorList>
            <person name="Bliznina A."/>
        </authorList>
    </citation>
    <scope>NUCLEOTIDE SEQUENCE [LARGE SCALE GENOMIC DNA]</scope>
</reference>
<keyword evidence="6" id="KW-1185">Reference proteome</keyword>
<dbReference type="SMART" id="SM00054">
    <property type="entry name" value="EFh"/>
    <property type="match status" value="3"/>
</dbReference>
<feature type="domain" description="EF-hand" evidence="4">
    <location>
        <begin position="131"/>
        <end position="166"/>
    </location>
</feature>
<dbReference type="CDD" id="cd00051">
    <property type="entry name" value="EFh"/>
    <property type="match status" value="1"/>
</dbReference>
<dbReference type="InterPro" id="IPR002048">
    <property type="entry name" value="EF_hand_dom"/>
</dbReference>
<dbReference type="InterPro" id="IPR011992">
    <property type="entry name" value="EF-hand-dom_pair"/>
</dbReference>
<keyword evidence="2" id="KW-0677">Repeat</keyword>
<proteinExistence type="predicted"/>
<gene>
    <name evidence="5" type="ORF">OKIOD_LOCUS8898</name>
</gene>
<dbReference type="InterPro" id="IPR039647">
    <property type="entry name" value="EF_hand_pair_protein_CML-like"/>
</dbReference>
<evidence type="ECO:0000313" key="5">
    <source>
        <dbReference type="EMBL" id="CAG5102077.1"/>
    </source>
</evidence>
<evidence type="ECO:0000256" key="2">
    <source>
        <dbReference type="ARBA" id="ARBA00022737"/>
    </source>
</evidence>
<evidence type="ECO:0000313" key="6">
    <source>
        <dbReference type="Proteomes" id="UP001158576"/>
    </source>
</evidence>
<feature type="domain" description="EF-hand" evidence="4">
    <location>
        <begin position="89"/>
        <end position="124"/>
    </location>
</feature>
<evidence type="ECO:0000256" key="1">
    <source>
        <dbReference type="ARBA" id="ARBA00022723"/>
    </source>
</evidence>
<accession>A0ABN7SIX3</accession>
<dbReference type="SUPFAM" id="SSF47473">
    <property type="entry name" value="EF-hand"/>
    <property type="match status" value="1"/>
</dbReference>
<keyword evidence="3" id="KW-0106">Calcium</keyword>
<evidence type="ECO:0000259" key="4">
    <source>
        <dbReference type="PROSITE" id="PS50222"/>
    </source>
</evidence>
<dbReference type="EMBL" id="OU015566">
    <property type="protein sequence ID" value="CAG5102077.1"/>
    <property type="molecule type" value="Genomic_DNA"/>
</dbReference>
<keyword evidence="1" id="KW-0479">Metal-binding</keyword>
<organism evidence="5 6">
    <name type="scientific">Oikopleura dioica</name>
    <name type="common">Tunicate</name>
    <dbReference type="NCBI Taxonomy" id="34765"/>
    <lineage>
        <taxon>Eukaryota</taxon>
        <taxon>Metazoa</taxon>
        <taxon>Chordata</taxon>
        <taxon>Tunicata</taxon>
        <taxon>Appendicularia</taxon>
        <taxon>Copelata</taxon>
        <taxon>Oikopleuridae</taxon>
        <taxon>Oikopleura</taxon>
    </lineage>
</organism>
<feature type="domain" description="EF-hand" evidence="4">
    <location>
        <begin position="16"/>
        <end position="51"/>
    </location>
</feature>
<dbReference type="Gene3D" id="1.10.238.10">
    <property type="entry name" value="EF-hand"/>
    <property type="match status" value="2"/>
</dbReference>